<accession>A0A9J6FFC7</accession>
<evidence type="ECO:0000256" key="1">
    <source>
        <dbReference type="SAM" id="MobiDB-lite"/>
    </source>
</evidence>
<evidence type="ECO:0000313" key="2">
    <source>
        <dbReference type="EMBL" id="KAH9361415.1"/>
    </source>
</evidence>
<dbReference type="VEuPathDB" id="VectorBase:HLOH_052334"/>
<name>A0A9J6FFC7_HAELO</name>
<dbReference type="EMBL" id="JABSTR010000001">
    <property type="protein sequence ID" value="KAH9361415.1"/>
    <property type="molecule type" value="Genomic_DNA"/>
</dbReference>
<organism evidence="2 3">
    <name type="scientific">Haemaphysalis longicornis</name>
    <name type="common">Bush tick</name>
    <dbReference type="NCBI Taxonomy" id="44386"/>
    <lineage>
        <taxon>Eukaryota</taxon>
        <taxon>Metazoa</taxon>
        <taxon>Ecdysozoa</taxon>
        <taxon>Arthropoda</taxon>
        <taxon>Chelicerata</taxon>
        <taxon>Arachnida</taxon>
        <taxon>Acari</taxon>
        <taxon>Parasitiformes</taxon>
        <taxon>Ixodida</taxon>
        <taxon>Ixodoidea</taxon>
        <taxon>Ixodidae</taxon>
        <taxon>Haemaphysalinae</taxon>
        <taxon>Haemaphysalis</taxon>
    </lineage>
</organism>
<keyword evidence="3" id="KW-1185">Reference proteome</keyword>
<gene>
    <name evidence="2" type="ORF">HPB48_003911</name>
</gene>
<feature type="region of interest" description="Disordered" evidence="1">
    <location>
        <begin position="86"/>
        <end position="123"/>
    </location>
</feature>
<sequence length="123" mass="13312">MNANSRLRGQQGRKGDAPLTACALCCVAGVKHVFLFLPTTQPSPSAQAARSLAQPTRKERARTLRRISRHGTCLERSSNAARRVSRYTGNNGRVTRRQAGKGAFSGIVSGSDDHPRSPILAMR</sequence>
<evidence type="ECO:0000313" key="3">
    <source>
        <dbReference type="Proteomes" id="UP000821853"/>
    </source>
</evidence>
<dbReference type="Proteomes" id="UP000821853">
    <property type="component" value="Chromosome 1"/>
</dbReference>
<comment type="caution">
    <text evidence="2">The sequence shown here is derived from an EMBL/GenBank/DDBJ whole genome shotgun (WGS) entry which is preliminary data.</text>
</comment>
<feature type="region of interest" description="Disordered" evidence="1">
    <location>
        <begin position="41"/>
        <end position="64"/>
    </location>
</feature>
<proteinExistence type="predicted"/>
<protein>
    <submittedName>
        <fullName evidence="2">Uncharacterized protein</fullName>
    </submittedName>
</protein>
<reference evidence="2 3" key="1">
    <citation type="journal article" date="2020" name="Cell">
        <title>Large-Scale Comparative Analyses of Tick Genomes Elucidate Their Genetic Diversity and Vector Capacities.</title>
        <authorList>
            <consortium name="Tick Genome and Microbiome Consortium (TIGMIC)"/>
            <person name="Jia N."/>
            <person name="Wang J."/>
            <person name="Shi W."/>
            <person name="Du L."/>
            <person name="Sun Y."/>
            <person name="Zhan W."/>
            <person name="Jiang J.F."/>
            <person name="Wang Q."/>
            <person name="Zhang B."/>
            <person name="Ji P."/>
            <person name="Bell-Sakyi L."/>
            <person name="Cui X.M."/>
            <person name="Yuan T.T."/>
            <person name="Jiang B.G."/>
            <person name="Yang W.F."/>
            <person name="Lam T.T."/>
            <person name="Chang Q.C."/>
            <person name="Ding S.J."/>
            <person name="Wang X.J."/>
            <person name="Zhu J.G."/>
            <person name="Ruan X.D."/>
            <person name="Zhao L."/>
            <person name="Wei J.T."/>
            <person name="Ye R.Z."/>
            <person name="Que T.C."/>
            <person name="Du C.H."/>
            <person name="Zhou Y.H."/>
            <person name="Cheng J.X."/>
            <person name="Dai P.F."/>
            <person name="Guo W.B."/>
            <person name="Han X.H."/>
            <person name="Huang E.J."/>
            <person name="Li L.F."/>
            <person name="Wei W."/>
            <person name="Gao Y.C."/>
            <person name="Liu J.Z."/>
            <person name="Shao H.Z."/>
            <person name="Wang X."/>
            <person name="Wang C.C."/>
            <person name="Yang T.C."/>
            <person name="Huo Q.B."/>
            <person name="Li W."/>
            <person name="Chen H.Y."/>
            <person name="Chen S.E."/>
            <person name="Zhou L.G."/>
            <person name="Ni X.B."/>
            <person name="Tian J.H."/>
            <person name="Sheng Y."/>
            <person name="Liu T."/>
            <person name="Pan Y.S."/>
            <person name="Xia L.Y."/>
            <person name="Li J."/>
            <person name="Zhao F."/>
            <person name="Cao W.C."/>
        </authorList>
    </citation>
    <scope>NUCLEOTIDE SEQUENCE [LARGE SCALE GENOMIC DNA]</scope>
    <source>
        <strain evidence="2">HaeL-2018</strain>
    </source>
</reference>
<dbReference type="AlphaFoldDB" id="A0A9J6FFC7"/>